<proteinExistence type="predicted"/>
<gene>
    <name evidence="1" type="ORF">V6N11_069354</name>
</gene>
<evidence type="ECO:0000313" key="1">
    <source>
        <dbReference type="EMBL" id="KAK8474131.1"/>
    </source>
</evidence>
<dbReference type="Proteomes" id="UP001396334">
    <property type="component" value="Unassembled WGS sequence"/>
</dbReference>
<reference evidence="1 2" key="1">
    <citation type="journal article" date="2024" name="G3 (Bethesda)">
        <title>Genome assembly of Hibiscus sabdariffa L. provides insights into metabolisms of medicinal natural products.</title>
        <authorList>
            <person name="Kim T."/>
        </authorList>
    </citation>
    <scope>NUCLEOTIDE SEQUENCE [LARGE SCALE GENOMIC DNA]</scope>
    <source>
        <strain evidence="1">TK-2024</strain>
        <tissue evidence="1">Old leaves</tissue>
    </source>
</reference>
<accession>A0ABR1Z6D2</accession>
<name>A0ABR1Z6D2_9ROSI</name>
<keyword evidence="2" id="KW-1185">Reference proteome</keyword>
<evidence type="ECO:0000313" key="2">
    <source>
        <dbReference type="Proteomes" id="UP001396334"/>
    </source>
</evidence>
<sequence length="229" mass="26027">GNGRRREAMGWRFGPHDWWLGVGFSGTKDIGLFFRRKRDYAQSKDGSNIYESVARHLSLKMRRHWFSEKSEVPARWNHAGGGKEMGEVGASIGTDEAKKMEPTSMIVHEWPSEFWGIMSLKVSDTTVPLWLTPDHSMKWPSYIVRLGNCLANGLTPMFPKRKVDPGAYSKAHLVKFADITKQPMDFCYFVEPDIEEFALGKTKIKDNTYGLNIKSVLTIKADDLGKDHS</sequence>
<dbReference type="EMBL" id="JBBPBN010002687">
    <property type="protein sequence ID" value="KAK8474131.1"/>
    <property type="molecule type" value="Genomic_DNA"/>
</dbReference>
<comment type="caution">
    <text evidence="1">The sequence shown here is derived from an EMBL/GenBank/DDBJ whole genome shotgun (WGS) entry which is preliminary data.</text>
</comment>
<organism evidence="1 2">
    <name type="scientific">Hibiscus sabdariffa</name>
    <name type="common">roselle</name>
    <dbReference type="NCBI Taxonomy" id="183260"/>
    <lineage>
        <taxon>Eukaryota</taxon>
        <taxon>Viridiplantae</taxon>
        <taxon>Streptophyta</taxon>
        <taxon>Embryophyta</taxon>
        <taxon>Tracheophyta</taxon>
        <taxon>Spermatophyta</taxon>
        <taxon>Magnoliopsida</taxon>
        <taxon>eudicotyledons</taxon>
        <taxon>Gunneridae</taxon>
        <taxon>Pentapetalae</taxon>
        <taxon>rosids</taxon>
        <taxon>malvids</taxon>
        <taxon>Malvales</taxon>
        <taxon>Malvaceae</taxon>
        <taxon>Malvoideae</taxon>
        <taxon>Hibiscus</taxon>
    </lineage>
</organism>
<feature type="non-terminal residue" evidence="1">
    <location>
        <position position="1"/>
    </location>
</feature>
<protein>
    <submittedName>
        <fullName evidence="1">Uncharacterized protein</fullName>
    </submittedName>
</protein>